<feature type="transmembrane region" description="Helical" evidence="1">
    <location>
        <begin position="12"/>
        <end position="29"/>
    </location>
</feature>
<reference evidence="2 3" key="1">
    <citation type="journal article" date="2016" name="Nat. Commun.">
        <title>Thousands of microbial genomes shed light on interconnected biogeochemical processes in an aquifer system.</title>
        <authorList>
            <person name="Anantharaman K."/>
            <person name="Brown C.T."/>
            <person name="Hug L.A."/>
            <person name="Sharon I."/>
            <person name="Castelle C.J."/>
            <person name="Probst A.J."/>
            <person name="Thomas B.C."/>
            <person name="Singh A."/>
            <person name="Wilkins M.J."/>
            <person name="Karaoz U."/>
            <person name="Brodie E.L."/>
            <person name="Williams K.H."/>
            <person name="Hubbard S.S."/>
            <person name="Banfield J.F."/>
        </authorList>
    </citation>
    <scope>NUCLEOTIDE SEQUENCE [LARGE SCALE GENOMIC DNA]</scope>
</reference>
<dbReference type="EMBL" id="MGKJ01000010">
    <property type="protein sequence ID" value="OGN24699.1"/>
    <property type="molecule type" value="Genomic_DNA"/>
</dbReference>
<feature type="transmembrane region" description="Helical" evidence="1">
    <location>
        <begin position="81"/>
        <end position="102"/>
    </location>
</feature>
<evidence type="ECO:0000313" key="3">
    <source>
        <dbReference type="Proteomes" id="UP000178911"/>
    </source>
</evidence>
<comment type="caution">
    <text evidence="2">The sequence shown here is derived from an EMBL/GenBank/DDBJ whole genome shotgun (WGS) entry which is preliminary data.</text>
</comment>
<feature type="transmembrane region" description="Helical" evidence="1">
    <location>
        <begin position="50"/>
        <end position="75"/>
    </location>
</feature>
<organism evidence="2 3">
    <name type="scientific">Candidatus Yanofskybacteria bacterium RIFCSPLOWO2_01_FULL_43_22</name>
    <dbReference type="NCBI Taxonomy" id="1802695"/>
    <lineage>
        <taxon>Bacteria</taxon>
        <taxon>Candidatus Yanofskyibacteriota</taxon>
    </lineage>
</organism>
<proteinExistence type="predicted"/>
<dbReference type="STRING" id="1802695.A3A13_01350"/>
<gene>
    <name evidence="2" type="ORF">A3A13_01350</name>
</gene>
<name>A0A1F8GJV0_9BACT</name>
<evidence type="ECO:0000313" key="2">
    <source>
        <dbReference type="EMBL" id="OGN24699.1"/>
    </source>
</evidence>
<feature type="transmembrane region" description="Helical" evidence="1">
    <location>
        <begin position="163"/>
        <end position="188"/>
    </location>
</feature>
<evidence type="ECO:0008006" key="4">
    <source>
        <dbReference type="Google" id="ProtNLM"/>
    </source>
</evidence>
<dbReference type="AlphaFoldDB" id="A0A1F8GJV0"/>
<protein>
    <recommendedName>
        <fullName evidence="4">TVP38/TMEM64 family membrane protein</fullName>
    </recommendedName>
</protein>
<keyword evidence="1" id="KW-0472">Membrane</keyword>
<keyword evidence="1" id="KW-1133">Transmembrane helix</keyword>
<keyword evidence="1" id="KW-0812">Transmembrane</keyword>
<evidence type="ECO:0000256" key="1">
    <source>
        <dbReference type="SAM" id="Phobius"/>
    </source>
</evidence>
<accession>A0A1F8GJV0</accession>
<feature type="transmembrane region" description="Helical" evidence="1">
    <location>
        <begin position="134"/>
        <end position="157"/>
    </location>
</feature>
<sequence>MFRKLINNHQYLIRIILLVLVGVFAFWASDTLKDGDFISNLIRKFGYGGIFLMAVVSGFNLVIPIPAISFLPVFLASGLNAFAVVIIIAAGMTLADFVAYLLGKTGRHMVLSAFEKKVINKFEIIKEKLHWSPVLILFLFASLVPFPNEIMVIPMAFLGYRSVYILLPVFFGNMVFNSIYAIGVANVIKLIN</sequence>
<dbReference type="Proteomes" id="UP000178911">
    <property type="component" value="Unassembled WGS sequence"/>
</dbReference>